<keyword evidence="2" id="KW-1185">Reference proteome</keyword>
<evidence type="ECO:0000313" key="1">
    <source>
        <dbReference type="EMBL" id="GAW08240.1"/>
    </source>
</evidence>
<dbReference type="AlphaFoldDB" id="A0A1Q3EM23"/>
<proteinExistence type="predicted"/>
<dbReference type="Proteomes" id="UP000188533">
    <property type="component" value="Unassembled WGS sequence"/>
</dbReference>
<evidence type="ECO:0000313" key="2">
    <source>
        <dbReference type="Proteomes" id="UP000188533"/>
    </source>
</evidence>
<sequence>MYTTNTTVYHCVLMTRARSQNSLSEIVHKKQDPDVQESNHVDVMCKVAALEHEKIKLTFYFIAATTQSSWCHESIK</sequence>
<reference evidence="1 2" key="1">
    <citation type="submission" date="2016-08" db="EMBL/GenBank/DDBJ databases">
        <authorList>
            <consortium name="Lentinula edodes genome sequencing consortium"/>
            <person name="Sakamoto Y."/>
            <person name="Nakade K."/>
            <person name="Sato S."/>
            <person name="Yoshida Y."/>
            <person name="Miyazaki K."/>
            <person name="Natsume S."/>
            <person name="Konno N."/>
        </authorList>
    </citation>
    <scope>NUCLEOTIDE SEQUENCE [LARGE SCALE GENOMIC DNA]</scope>
    <source>
        <strain evidence="1 2">NBRC 111202</strain>
    </source>
</reference>
<accession>A0A1Q3EM23</accession>
<protein>
    <submittedName>
        <fullName evidence="1">Uncharacterized protein</fullName>
    </submittedName>
</protein>
<name>A0A1Q3EM23_LENED</name>
<comment type="caution">
    <text evidence="1">The sequence shown here is derived from an EMBL/GenBank/DDBJ whole genome shotgun (WGS) entry which is preliminary data.</text>
</comment>
<reference evidence="1 2" key="2">
    <citation type="submission" date="2017-02" db="EMBL/GenBank/DDBJ databases">
        <title>A genome survey and senescence transcriptome analysis in Lentinula edodes.</title>
        <authorList>
            <person name="Sakamoto Y."/>
            <person name="Nakade K."/>
            <person name="Sato S."/>
            <person name="Yoshida Y."/>
            <person name="Miyazaki K."/>
            <person name="Natsume S."/>
            <person name="Konno N."/>
        </authorList>
    </citation>
    <scope>NUCLEOTIDE SEQUENCE [LARGE SCALE GENOMIC DNA]</scope>
    <source>
        <strain evidence="1 2">NBRC 111202</strain>
    </source>
</reference>
<organism evidence="1 2">
    <name type="scientific">Lentinula edodes</name>
    <name type="common">Shiitake mushroom</name>
    <name type="synonym">Lentinus edodes</name>
    <dbReference type="NCBI Taxonomy" id="5353"/>
    <lineage>
        <taxon>Eukaryota</taxon>
        <taxon>Fungi</taxon>
        <taxon>Dikarya</taxon>
        <taxon>Basidiomycota</taxon>
        <taxon>Agaricomycotina</taxon>
        <taxon>Agaricomycetes</taxon>
        <taxon>Agaricomycetidae</taxon>
        <taxon>Agaricales</taxon>
        <taxon>Marasmiineae</taxon>
        <taxon>Omphalotaceae</taxon>
        <taxon>Lentinula</taxon>
    </lineage>
</organism>
<dbReference type="EMBL" id="BDGU01000609">
    <property type="protein sequence ID" value="GAW08240.1"/>
    <property type="molecule type" value="Genomic_DNA"/>
</dbReference>
<gene>
    <name evidence="1" type="ORF">LENED_010288</name>
</gene>